<reference evidence="2" key="1">
    <citation type="submission" date="2022-03" db="EMBL/GenBank/DDBJ databases">
        <title>Draft genome sequence of Aduncisulcus paluster, a free-living microaerophilic Fornicata.</title>
        <authorList>
            <person name="Yuyama I."/>
            <person name="Kume K."/>
            <person name="Tamura T."/>
            <person name="Inagaki Y."/>
            <person name="Hashimoto T."/>
        </authorList>
    </citation>
    <scope>NUCLEOTIDE SEQUENCE</scope>
    <source>
        <strain evidence="2">NY0171</strain>
    </source>
</reference>
<organism evidence="2 3">
    <name type="scientific">Aduncisulcus paluster</name>
    <dbReference type="NCBI Taxonomy" id="2918883"/>
    <lineage>
        <taxon>Eukaryota</taxon>
        <taxon>Metamonada</taxon>
        <taxon>Carpediemonas-like organisms</taxon>
        <taxon>Aduncisulcus</taxon>
    </lineage>
</organism>
<evidence type="ECO:0000313" key="2">
    <source>
        <dbReference type="EMBL" id="GKT31650.1"/>
    </source>
</evidence>
<protein>
    <recommendedName>
        <fullName evidence="1">DUF5714 domain-containing protein</fullName>
    </recommendedName>
</protein>
<evidence type="ECO:0000259" key="1">
    <source>
        <dbReference type="Pfam" id="PF18978"/>
    </source>
</evidence>
<sequence>MSASISPCSSCDHCPSTCSKYLAGLETCDHGCLICGKPLEYFTEPQKKCCIYCGREFSADASCIGGHFVCDGCHSSKSLKILTTYCKASNDQALKRYADNIKAGLSEEECLEIERKKNNMIVMFQEIRAHPDVPIHGPDYHSVVPAVIITAFFNMTHRPIDVKNDLEVVINRGAQIPGALCGFAGACGSAIGAGIALAHITESSPMKAVKRQTALQYTSHMLTILSDKPGARCCRRECMKVMREVAVQSKKYVGIQMNADVVFEPDTPEEGQAMASCEQWTKNKACIRRLCPWWPGAPAKKKVE</sequence>
<comment type="caution">
    <text evidence="2">The sequence shown here is derived from an EMBL/GenBank/DDBJ whole genome shotgun (WGS) entry which is preliminary data.</text>
</comment>
<dbReference type="Proteomes" id="UP001057375">
    <property type="component" value="Unassembled WGS sequence"/>
</dbReference>
<evidence type="ECO:0000313" key="3">
    <source>
        <dbReference type="Proteomes" id="UP001057375"/>
    </source>
</evidence>
<feature type="domain" description="DUF5714" evidence="1">
    <location>
        <begin position="114"/>
        <end position="294"/>
    </location>
</feature>
<name>A0ABQ5KGI7_9EUKA</name>
<accession>A0ABQ5KGI7</accession>
<dbReference type="EMBL" id="BQXS01009711">
    <property type="protein sequence ID" value="GKT31650.1"/>
    <property type="molecule type" value="Genomic_DNA"/>
</dbReference>
<proteinExistence type="predicted"/>
<keyword evidence="3" id="KW-1185">Reference proteome</keyword>
<dbReference type="InterPro" id="IPR043768">
    <property type="entry name" value="DUF5714"/>
</dbReference>
<dbReference type="Pfam" id="PF18978">
    <property type="entry name" value="DUF5714"/>
    <property type="match status" value="1"/>
</dbReference>
<gene>
    <name evidence="2" type="ORF">ADUPG1_006035</name>
</gene>